<keyword evidence="1" id="KW-1133">Transmembrane helix</keyword>
<organism evidence="2 3">
    <name type="scientific">Paenibacillus borealis</name>
    <dbReference type="NCBI Taxonomy" id="160799"/>
    <lineage>
        <taxon>Bacteria</taxon>
        <taxon>Bacillati</taxon>
        <taxon>Bacillota</taxon>
        <taxon>Bacilli</taxon>
        <taxon>Bacillales</taxon>
        <taxon>Paenibacillaceae</taxon>
        <taxon>Paenibacillus</taxon>
    </lineage>
</organism>
<keyword evidence="3" id="KW-1185">Reference proteome</keyword>
<dbReference type="OrthoDB" id="9907647at2"/>
<keyword evidence="1" id="KW-0812">Transmembrane</keyword>
<feature type="transmembrane region" description="Helical" evidence="1">
    <location>
        <begin position="75"/>
        <end position="99"/>
    </location>
</feature>
<proteinExistence type="predicted"/>
<evidence type="ECO:0000313" key="3">
    <source>
        <dbReference type="Proteomes" id="UP000029518"/>
    </source>
</evidence>
<dbReference type="KEGG" id="pbd:PBOR_28735"/>
<gene>
    <name evidence="2" type="ORF">PBOR_28735</name>
</gene>
<accession>A0A089LI10</accession>
<feature type="transmembrane region" description="Helical" evidence="1">
    <location>
        <begin position="39"/>
        <end position="63"/>
    </location>
</feature>
<feature type="transmembrane region" description="Helical" evidence="1">
    <location>
        <begin position="7"/>
        <end position="27"/>
    </location>
</feature>
<keyword evidence="1" id="KW-0472">Membrane</keyword>
<dbReference type="RefSeq" id="WP_042217080.1">
    <property type="nucleotide sequence ID" value="NZ_CP009285.1"/>
</dbReference>
<protein>
    <submittedName>
        <fullName evidence="2">Uncharacterized protein</fullName>
    </submittedName>
</protein>
<dbReference type="AlphaFoldDB" id="A0A089LI10"/>
<name>A0A089LI10_PAEBO</name>
<dbReference type="HOGENOM" id="CLU_2303100_0_0_9"/>
<dbReference type="Proteomes" id="UP000029518">
    <property type="component" value="Chromosome"/>
</dbReference>
<dbReference type="EMBL" id="CP009285">
    <property type="protein sequence ID" value="AIQ60487.1"/>
    <property type="molecule type" value="Genomic_DNA"/>
</dbReference>
<sequence length="100" mass="11157">MVKSVKILWISAVVVNFASIVFFFLLTNHWLTQGLIMDIISTVVLQMFGIPAAALIVASLCILKYNWKPSGWVGYTGALIIIAALLWIAGYMFFFAWLAI</sequence>
<evidence type="ECO:0000256" key="1">
    <source>
        <dbReference type="SAM" id="Phobius"/>
    </source>
</evidence>
<reference evidence="2" key="1">
    <citation type="submission" date="2014-08" db="EMBL/GenBank/DDBJ databases">
        <title>Comparative genomics of the Paenibacillus odorifer group.</title>
        <authorList>
            <person name="den Bakker H.C."/>
            <person name="Tsai Y.-C.Y.-C."/>
            <person name="Martin N."/>
            <person name="Korlach J."/>
            <person name="Wiedmann M."/>
        </authorList>
    </citation>
    <scope>NUCLEOTIDE SEQUENCE [LARGE SCALE GENOMIC DNA]</scope>
    <source>
        <strain evidence="2">DSM 13188</strain>
    </source>
</reference>
<evidence type="ECO:0000313" key="2">
    <source>
        <dbReference type="EMBL" id="AIQ60487.1"/>
    </source>
</evidence>